<sequence>MNSSFTADVNAAILDGVMPPKSKKSDLVPRIALALHVFTHATSSLLNGQPLEQCPTMISKQTLERAVKFVEHLELQKDALCQFIKSMTEDSCDQVRKQPTQYQIKVSALFFPGPVLSYRAFKQSASPKAVRSVTQTEYDSAVRQLCPIYGTIISARVARVPKPISVFVKKSPDTYEAWPSNSLITQDQYEEKYSRQCHSAITQNIKQLLIRQGFLNEQQPNE</sequence>
<organism evidence="1 2">
    <name type="scientific">Paramuricea clavata</name>
    <name type="common">Red gorgonian</name>
    <name type="synonym">Violescent sea-whip</name>
    <dbReference type="NCBI Taxonomy" id="317549"/>
    <lineage>
        <taxon>Eukaryota</taxon>
        <taxon>Metazoa</taxon>
        <taxon>Cnidaria</taxon>
        <taxon>Anthozoa</taxon>
        <taxon>Octocorallia</taxon>
        <taxon>Malacalcyonacea</taxon>
        <taxon>Plexauridae</taxon>
        <taxon>Paramuricea</taxon>
    </lineage>
</organism>
<dbReference type="EMBL" id="CACRXK020034762">
    <property type="protein sequence ID" value="CAB4044381.1"/>
    <property type="molecule type" value="Genomic_DNA"/>
</dbReference>
<dbReference type="OrthoDB" id="5986074at2759"/>
<gene>
    <name evidence="1" type="ORF">PACLA_8A032458</name>
</gene>
<proteinExistence type="predicted"/>
<evidence type="ECO:0000313" key="2">
    <source>
        <dbReference type="Proteomes" id="UP001152795"/>
    </source>
</evidence>
<comment type="caution">
    <text evidence="1">The sequence shown here is derived from an EMBL/GenBank/DDBJ whole genome shotgun (WGS) entry which is preliminary data.</text>
</comment>
<accession>A0A6S7KRT6</accession>
<evidence type="ECO:0000313" key="1">
    <source>
        <dbReference type="EMBL" id="CAB4044381.1"/>
    </source>
</evidence>
<keyword evidence="2" id="KW-1185">Reference proteome</keyword>
<reference evidence="1" key="1">
    <citation type="submission" date="2020-04" db="EMBL/GenBank/DDBJ databases">
        <authorList>
            <person name="Alioto T."/>
            <person name="Alioto T."/>
            <person name="Gomez Garrido J."/>
        </authorList>
    </citation>
    <scope>NUCLEOTIDE SEQUENCE</scope>
    <source>
        <strain evidence="1">A484AB</strain>
    </source>
</reference>
<dbReference type="AlphaFoldDB" id="A0A6S7KRT6"/>
<protein>
    <submittedName>
        <fullName evidence="1">Uncharacterized protein</fullName>
    </submittedName>
</protein>
<name>A0A6S7KRT6_PARCT</name>
<dbReference type="Proteomes" id="UP001152795">
    <property type="component" value="Unassembled WGS sequence"/>
</dbReference>